<dbReference type="RefSeq" id="WP_032632015.1">
    <property type="nucleotide sequence ID" value="NZ_JPQU01000109.1"/>
</dbReference>
<protein>
    <recommendedName>
        <fullName evidence="3">Pyridine nucleotide-disulfide oxidoreductase</fullName>
    </recommendedName>
</protein>
<evidence type="ECO:0000313" key="1">
    <source>
        <dbReference type="EMBL" id="KFE50168.1"/>
    </source>
</evidence>
<dbReference type="Gene3D" id="3.50.50.60">
    <property type="entry name" value="FAD/NAD(P)-binding domain"/>
    <property type="match status" value="1"/>
</dbReference>
<organism evidence="1 2">
    <name type="scientific">Pseudomonas syringae</name>
    <dbReference type="NCBI Taxonomy" id="317"/>
    <lineage>
        <taxon>Bacteria</taxon>
        <taxon>Pseudomonadati</taxon>
        <taxon>Pseudomonadota</taxon>
        <taxon>Gammaproteobacteria</taxon>
        <taxon>Pseudomonadales</taxon>
        <taxon>Pseudomonadaceae</taxon>
        <taxon>Pseudomonas</taxon>
    </lineage>
</organism>
<keyword evidence="2" id="KW-1185">Reference proteome</keyword>
<dbReference type="AlphaFoldDB" id="A0A085V405"/>
<dbReference type="SUPFAM" id="SSF51905">
    <property type="entry name" value="FAD/NAD(P)-binding domain"/>
    <property type="match status" value="1"/>
</dbReference>
<reference evidence="1 2" key="1">
    <citation type="submission" date="2014-07" db="EMBL/GenBank/DDBJ databases">
        <title>Draft Genome Sequences of Environmental Pseudomonas syringae strains.</title>
        <authorList>
            <person name="Baltrus D.A."/>
            <person name="Berge O."/>
            <person name="Morris C."/>
        </authorList>
    </citation>
    <scope>NUCLEOTIDE SEQUENCE [LARGE SCALE GENOMIC DNA]</scope>
    <source>
        <strain evidence="1 2">GAW0119</strain>
    </source>
</reference>
<dbReference type="EMBL" id="JPQU01000109">
    <property type="protein sequence ID" value="KFE50168.1"/>
    <property type="molecule type" value="Genomic_DNA"/>
</dbReference>
<dbReference type="InterPro" id="IPR036188">
    <property type="entry name" value="FAD/NAD-bd_sf"/>
</dbReference>
<sequence length="478" mass="51301">MFGDNLETTCGCVVAGAGPAGMGLLFNALKSGTLPDLARDGLIIVDASASPGVGCLGDYRITANSVGDVFLDCLRDPALRDVFQPLERSPAYWRIRRQAQSAPQLSDVGELLAEASRLVLEFIIQRYGVQLWHSTTVTEVVKDGDEYCVWVEHEGRTRRIRTRAVVLNLGGQQDPRHLHEGLAEHGLMVPASATIRSADQLLRMNAVQLRETFAPALASSGRITVVGGSHSAFSVLENLADALEFAGLQEVTLLHRSAIRLFYESAAHAHAAGYVFDPVKDVCPVSGRINRSGGLRYRALEVGREVLSCGWVGKTGVRARTFRIQGGSQQDYELAAQALLESSVVVQCTGYQPRLPILSFRDGSPIVLREAKGGLDSDASGCPLDNAGQRLHGLHLFGIGAGLAADTSLGSEPSFDGRIYGVWQFHNDASRTVIDAVVLRLQQPVPEIAVPSRSLVQRLEQGMPYLFPGLAGAAGAEG</sequence>
<dbReference type="OrthoDB" id="9059413at2"/>
<gene>
    <name evidence="1" type="ORF">IV01_26250</name>
</gene>
<accession>A0A085V405</accession>
<dbReference type="PATRIC" id="fig|317.175.peg.5469"/>
<evidence type="ECO:0008006" key="3">
    <source>
        <dbReference type="Google" id="ProtNLM"/>
    </source>
</evidence>
<comment type="caution">
    <text evidence="1">The sequence shown here is derived from an EMBL/GenBank/DDBJ whole genome shotgun (WGS) entry which is preliminary data.</text>
</comment>
<evidence type="ECO:0000313" key="2">
    <source>
        <dbReference type="Proteomes" id="UP000028631"/>
    </source>
</evidence>
<name>A0A085V405_PSESX</name>
<dbReference type="Proteomes" id="UP000028631">
    <property type="component" value="Unassembled WGS sequence"/>
</dbReference>
<proteinExistence type="predicted"/>